<keyword evidence="3" id="KW-0479">Metal-binding</keyword>
<evidence type="ECO:0000313" key="9">
    <source>
        <dbReference type="Proteomes" id="UP000254000"/>
    </source>
</evidence>
<dbReference type="GeneID" id="78360591"/>
<dbReference type="OrthoDB" id="5432641at2"/>
<evidence type="ECO:0000313" key="8">
    <source>
        <dbReference type="EMBL" id="RDB63022.1"/>
    </source>
</evidence>
<keyword evidence="4" id="KW-0677">Repeat</keyword>
<evidence type="ECO:0000256" key="1">
    <source>
        <dbReference type="ARBA" id="ARBA00004196"/>
    </source>
</evidence>
<keyword evidence="9" id="KW-1185">Reference proteome</keyword>
<dbReference type="PANTHER" id="PTHR43545:SF6">
    <property type="entry name" value="FORMATE DEHYDROGENASE, NITRATE-INDUCIBLE, IRON-SULFUR SUBUNIT"/>
    <property type="match status" value="1"/>
</dbReference>
<evidence type="ECO:0000259" key="7">
    <source>
        <dbReference type="PROSITE" id="PS51379"/>
    </source>
</evidence>
<dbReference type="SUPFAM" id="SSF54862">
    <property type="entry name" value="4Fe-4S ferredoxins"/>
    <property type="match status" value="1"/>
</dbReference>
<evidence type="ECO:0000256" key="5">
    <source>
        <dbReference type="ARBA" id="ARBA00023004"/>
    </source>
</evidence>
<name>A0A369LV36_9ACTN</name>
<dbReference type="InterPro" id="IPR051555">
    <property type="entry name" value="FDH_Electron_Transfer_Unit"/>
</dbReference>
<gene>
    <name evidence="8" type="ORF">C1877_12900</name>
</gene>
<dbReference type="GO" id="GO:0030313">
    <property type="term" value="C:cell envelope"/>
    <property type="evidence" value="ECO:0007669"/>
    <property type="project" value="UniProtKB-SubCell"/>
</dbReference>
<comment type="caution">
    <text evidence="8">The sequence shown here is derived from an EMBL/GenBank/DDBJ whole genome shotgun (WGS) entry which is preliminary data.</text>
</comment>
<dbReference type="RefSeq" id="WP_041239613.1">
    <property type="nucleotide sequence ID" value="NZ_CABMMS010000008.1"/>
</dbReference>
<keyword evidence="2" id="KW-0004">4Fe-4S</keyword>
<evidence type="ECO:0000256" key="2">
    <source>
        <dbReference type="ARBA" id="ARBA00022485"/>
    </source>
</evidence>
<dbReference type="PANTHER" id="PTHR43545">
    <property type="entry name" value="FORMATE DEHYDROGENASE, NITRATE-INDUCIBLE, IRON-SULFUR SUBUNIT"/>
    <property type="match status" value="1"/>
</dbReference>
<dbReference type="GO" id="GO:0046872">
    <property type="term" value="F:metal ion binding"/>
    <property type="evidence" value="ECO:0007669"/>
    <property type="project" value="UniProtKB-KW"/>
</dbReference>
<dbReference type="GO" id="GO:0051539">
    <property type="term" value="F:4 iron, 4 sulfur cluster binding"/>
    <property type="evidence" value="ECO:0007669"/>
    <property type="project" value="UniProtKB-KW"/>
</dbReference>
<protein>
    <submittedName>
        <fullName evidence="8">Oxidoreductase</fullName>
    </submittedName>
</protein>
<organism evidence="8 9">
    <name type="scientific">Gordonibacter pamelaeae</name>
    <dbReference type="NCBI Taxonomy" id="471189"/>
    <lineage>
        <taxon>Bacteria</taxon>
        <taxon>Bacillati</taxon>
        <taxon>Actinomycetota</taxon>
        <taxon>Coriobacteriia</taxon>
        <taxon>Eggerthellales</taxon>
        <taxon>Eggerthellaceae</taxon>
        <taxon>Gordonibacter</taxon>
    </lineage>
</organism>
<evidence type="ECO:0000256" key="4">
    <source>
        <dbReference type="ARBA" id="ARBA00022737"/>
    </source>
</evidence>
<keyword evidence="6" id="KW-0411">Iron-sulfur</keyword>
<dbReference type="EMBL" id="PPTS01000008">
    <property type="protein sequence ID" value="RDB63022.1"/>
    <property type="molecule type" value="Genomic_DNA"/>
</dbReference>
<dbReference type="Gene3D" id="3.30.70.20">
    <property type="match status" value="1"/>
</dbReference>
<comment type="subcellular location">
    <subcellularLocation>
        <location evidence="1">Cell envelope</location>
    </subcellularLocation>
</comment>
<keyword evidence="5" id="KW-0408">Iron</keyword>
<dbReference type="AlphaFoldDB" id="A0A369LV36"/>
<accession>A0A369LV36</accession>
<feature type="domain" description="4Fe-4S ferredoxin-type" evidence="7">
    <location>
        <begin position="3"/>
        <end position="33"/>
    </location>
</feature>
<dbReference type="InterPro" id="IPR017896">
    <property type="entry name" value="4Fe4S_Fe-S-bd"/>
</dbReference>
<proteinExistence type="predicted"/>
<sequence>MTKAILVNYDYCTGCHSCEVACKKERGLPKGEFGIKVCEVGPFQYSRDQGLKGVWEWTYMPVLTQACNLCADRTKEGKMPMCVQHCQAWCLYYGEAEDLVKKMDGKTRWTLSTTKE</sequence>
<evidence type="ECO:0000256" key="6">
    <source>
        <dbReference type="ARBA" id="ARBA00023014"/>
    </source>
</evidence>
<dbReference type="PROSITE" id="PS51379">
    <property type="entry name" value="4FE4S_FER_2"/>
    <property type="match status" value="1"/>
</dbReference>
<reference evidence="8 9" key="1">
    <citation type="journal article" date="2018" name="Elife">
        <title>Discovery and characterization of a prevalent human gut bacterial enzyme sufficient for the inactivation of a family of plant toxins.</title>
        <authorList>
            <person name="Koppel N."/>
            <person name="Bisanz J.E."/>
            <person name="Pandelia M.E."/>
            <person name="Turnbaugh P.J."/>
            <person name="Balskus E.P."/>
        </authorList>
    </citation>
    <scope>NUCLEOTIDE SEQUENCE [LARGE SCALE GENOMIC DNA]</scope>
    <source>
        <strain evidence="8 9">3C</strain>
    </source>
</reference>
<dbReference type="Proteomes" id="UP000254000">
    <property type="component" value="Unassembled WGS sequence"/>
</dbReference>
<evidence type="ECO:0000256" key="3">
    <source>
        <dbReference type="ARBA" id="ARBA00022723"/>
    </source>
</evidence>